<accession>A0ABT3YCF9</accession>
<evidence type="ECO:0000256" key="1">
    <source>
        <dbReference type="SAM" id="Phobius"/>
    </source>
</evidence>
<proteinExistence type="predicted"/>
<evidence type="ECO:0000313" key="2">
    <source>
        <dbReference type="EMBL" id="MCY0093578.1"/>
    </source>
</evidence>
<keyword evidence="1" id="KW-1133">Transmembrane helix</keyword>
<evidence type="ECO:0000313" key="3">
    <source>
        <dbReference type="Proteomes" id="UP001081283"/>
    </source>
</evidence>
<feature type="transmembrane region" description="Helical" evidence="1">
    <location>
        <begin position="102"/>
        <end position="124"/>
    </location>
</feature>
<organism evidence="2 3">
    <name type="scientific">Hoeflea ulvae</name>
    <dbReference type="NCBI Taxonomy" id="2983764"/>
    <lineage>
        <taxon>Bacteria</taxon>
        <taxon>Pseudomonadati</taxon>
        <taxon>Pseudomonadota</taxon>
        <taxon>Alphaproteobacteria</taxon>
        <taxon>Hyphomicrobiales</taxon>
        <taxon>Rhizobiaceae</taxon>
        <taxon>Hoeflea</taxon>
    </lineage>
</organism>
<keyword evidence="3" id="KW-1185">Reference proteome</keyword>
<protein>
    <submittedName>
        <fullName evidence="2">Uncharacterized protein</fullName>
    </submittedName>
</protein>
<name>A0ABT3YCF9_9HYPH</name>
<reference evidence="2" key="1">
    <citation type="submission" date="2022-10" db="EMBL/GenBank/DDBJ databases">
        <title>Hoeflea sp. J2-29, isolated from marine algae.</title>
        <authorList>
            <person name="Kristyanto S."/>
            <person name="Kim J.M."/>
            <person name="Jeon C.O."/>
        </authorList>
    </citation>
    <scope>NUCLEOTIDE SEQUENCE</scope>
    <source>
        <strain evidence="2">J2-29</strain>
    </source>
</reference>
<keyword evidence="1" id="KW-0812">Transmembrane</keyword>
<feature type="transmembrane region" description="Helical" evidence="1">
    <location>
        <begin position="21"/>
        <end position="39"/>
    </location>
</feature>
<comment type="caution">
    <text evidence="2">The sequence shown here is derived from an EMBL/GenBank/DDBJ whole genome shotgun (WGS) entry which is preliminary data.</text>
</comment>
<keyword evidence="1" id="KW-0472">Membrane</keyword>
<feature type="transmembrane region" description="Helical" evidence="1">
    <location>
        <begin position="78"/>
        <end position="96"/>
    </location>
</feature>
<dbReference type="EMBL" id="JAOVZQ010000001">
    <property type="protein sequence ID" value="MCY0093578.1"/>
    <property type="molecule type" value="Genomic_DNA"/>
</dbReference>
<sequence length="127" mass="13853">MTMTRMDEDGQPEAARAFRGNRMAAIGMTLAAAATLLLLRPELALVYVVHMAISVYALSLTRRHGLLGKACPLQQQNLAAYVSVSTIGFLLSLYAAPEMFDHIGSIIFIVIAAVMAVLVLYAIWDRK</sequence>
<gene>
    <name evidence="2" type="ORF">OEG82_06030</name>
</gene>
<feature type="transmembrane region" description="Helical" evidence="1">
    <location>
        <begin position="45"/>
        <end position="66"/>
    </location>
</feature>
<dbReference type="Proteomes" id="UP001081283">
    <property type="component" value="Unassembled WGS sequence"/>
</dbReference>
<dbReference type="RefSeq" id="WP_267611531.1">
    <property type="nucleotide sequence ID" value="NZ_JAOVZQ010000001.1"/>
</dbReference>